<dbReference type="GO" id="GO:0008835">
    <property type="term" value="F:diaminohydroxyphosphoribosylaminopyrimidine deaminase activity"/>
    <property type="evidence" value="ECO:0007669"/>
    <property type="project" value="UniProtKB-EC"/>
</dbReference>
<dbReference type="InterPro" id="IPR016192">
    <property type="entry name" value="APOBEC/CMP_deaminase_Zn-bd"/>
</dbReference>
<dbReference type="InterPro" id="IPR024072">
    <property type="entry name" value="DHFR-like_dom_sf"/>
</dbReference>
<evidence type="ECO:0000256" key="10">
    <source>
        <dbReference type="ARBA" id="ARBA00023002"/>
    </source>
</evidence>
<evidence type="ECO:0000256" key="1">
    <source>
        <dbReference type="ARBA" id="ARBA00002151"/>
    </source>
</evidence>
<dbReference type="CDD" id="cd01284">
    <property type="entry name" value="Riboflavin_deaminase-reductase"/>
    <property type="match status" value="1"/>
</dbReference>
<feature type="binding site" evidence="17">
    <location>
        <position position="82"/>
    </location>
    <ligand>
        <name>Zn(2+)</name>
        <dbReference type="ChEBI" id="CHEBI:29105"/>
        <note>catalytic</note>
    </ligand>
</feature>
<comment type="catalytic activity">
    <reaction evidence="12 14">
        <text>5-amino-6-(5-phospho-D-ribitylamino)uracil + NADP(+) = 5-amino-6-(5-phospho-D-ribosylamino)uracil + NADPH + H(+)</text>
        <dbReference type="Rhea" id="RHEA:17845"/>
        <dbReference type="ChEBI" id="CHEBI:15378"/>
        <dbReference type="ChEBI" id="CHEBI:57783"/>
        <dbReference type="ChEBI" id="CHEBI:58349"/>
        <dbReference type="ChEBI" id="CHEBI:58421"/>
        <dbReference type="ChEBI" id="CHEBI:58453"/>
        <dbReference type="EC" id="1.1.1.193"/>
    </reaction>
</comment>
<evidence type="ECO:0000256" key="11">
    <source>
        <dbReference type="ARBA" id="ARBA00023268"/>
    </source>
</evidence>
<feature type="binding site" evidence="16">
    <location>
        <position position="179"/>
    </location>
    <ligand>
        <name>substrate</name>
    </ligand>
</feature>
<dbReference type="PROSITE" id="PS51747">
    <property type="entry name" value="CYT_DCMP_DEAMINASES_2"/>
    <property type="match status" value="1"/>
</dbReference>
<evidence type="ECO:0000256" key="12">
    <source>
        <dbReference type="ARBA" id="ARBA00049861"/>
    </source>
</evidence>
<dbReference type="PIRSF" id="PIRSF006769">
    <property type="entry name" value="RibD"/>
    <property type="match status" value="1"/>
</dbReference>
<dbReference type="GO" id="GO:0008703">
    <property type="term" value="F:5-amino-6-(5-phosphoribosylamino)uracil reductase activity"/>
    <property type="evidence" value="ECO:0007669"/>
    <property type="project" value="UniProtKB-EC"/>
</dbReference>
<dbReference type="InterPro" id="IPR004794">
    <property type="entry name" value="Eubact_RibD"/>
</dbReference>
<gene>
    <name evidence="19" type="ORF">A0131_05345</name>
</gene>
<dbReference type="InterPro" id="IPR050765">
    <property type="entry name" value="Riboflavin_Biosynth_HTPR"/>
</dbReference>
<dbReference type="SUPFAM" id="SSF53927">
    <property type="entry name" value="Cytidine deaminase-like"/>
    <property type="match status" value="1"/>
</dbReference>
<accession>A0A151A4D0</accession>
<evidence type="ECO:0000256" key="3">
    <source>
        <dbReference type="ARBA" id="ARBA00004910"/>
    </source>
</evidence>
<feature type="binding site" evidence="16">
    <location>
        <position position="195"/>
    </location>
    <ligand>
        <name>NADP(+)</name>
        <dbReference type="ChEBI" id="CHEBI:58349"/>
    </ligand>
</feature>
<comment type="similarity">
    <text evidence="4 14">In the N-terminal section; belongs to the cytidine and deoxycytidylate deaminase family.</text>
</comment>
<dbReference type="Proteomes" id="UP000075418">
    <property type="component" value="Unassembled WGS sequence"/>
</dbReference>
<evidence type="ECO:0000256" key="15">
    <source>
        <dbReference type="PIRSR" id="PIRSR006769-1"/>
    </source>
</evidence>
<dbReference type="InterPro" id="IPR002125">
    <property type="entry name" value="CMP_dCMP_dom"/>
</dbReference>
<dbReference type="Pfam" id="PF00383">
    <property type="entry name" value="dCMP_cyt_deam_1"/>
    <property type="match status" value="1"/>
</dbReference>
<dbReference type="Gene3D" id="3.40.140.10">
    <property type="entry name" value="Cytidine Deaminase, domain 2"/>
    <property type="match status" value="1"/>
</dbReference>
<feature type="binding site" evidence="17">
    <location>
        <position position="73"/>
    </location>
    <ligand>
        <name>Zn(2+)</name>
        <dbReference type="ChEBI" id="CHEBI:29105"/>
        <note>catalytic</note>
    </ligand>
</feature>
<comment type="similarity">
    <text evidence="5 14">In the C-terminal section; belongs to the HTP reductase family.</text>
</comment>
<evidence type="ECO:0000256" key="4">
    <source>
        <dbReference type="ARBA" id="ARBA00005259"/>
    </source>
</evidence>
<evidence type="ECO:0000256" key="16">
    <source>
        <dbReference type="PIRSR" id="PIRSR006769-2"/>
    </source>
</evidence>
<feature type="binding site" evidence="16">
    <location>
        <position position="163"/>
    </location>
    <ligand>
        <name>substrate</name>
    </ligand>
</feature>
<keyword evidence="7 14" id="KW-0479">Metal-binding</keyword>
<comment type="cofactor">
    <cofactor evidence="14 17">
        <name>Zn(2+)</name>
        <dbReference type="ChEBI" id="CHEBI:29105"/>
    </cofactor>
    <text evidence="14 17">Binds 1 zinc ion.</text>
</comment>
<dbReference type="SUPFAM" id="SSF53597">
    <property type="entry name" value="Dihydrofolate reductase-like"/>
    <property type="match status" value="1"/>
</dbReference>
<name>A0A151A4D0_9STAP</name>
<evidence type="ECO:0000256" key="9">
    <source>
        <dbReference type="ARBA" id="ARBA00022857"/>
    </source>
</evidence>
<evidence type="ECO:0000256" key="17">
    <source>
        <dbReference type="PIRSR" id="PIRSR006769-3"/>
    </source>
</evidence>
<evidence type="ECO:0000313" key="20">
    <source>
        <dbReference type="Proteomes" id="UP000075418"/>
    </source>
</evidence>
<dbReference type="RefSeq" id="WP_061854388.1">
    <property type="nucleotide sequence ID" value="NZ_LUGM01000002.1"/>
</dbReference>
<proteinExistence type="inferred from homology"/>
<keyword evidence="14" id="KW-0378">Hydrolase</keyword>
<dbReference type="AlphaFoldDB" id="A0A151A4D0"/>
<comment type="function">
    <text evidence="1 14">Converts 2,5-diamino-6-(ribosylamino)-4(3h)-pyrimidinone 5'-phosphate into 5-amino-6-(ribosylamino)-2,4(1h,3h)-pyrimidinedione 5'-phosphate.</text>
</comment>
<feature type="binding site" evidence="16">
    <location>
        <position position="191"/>
    </location>
    <ligand>
        <name>NADP(+)</name>
        <dbReference type="ChEBI" id="CHEBI:58349"/>
    </ligand>
</feature>
<feature type="binding site" evidence="17">
    <location>
        <position position="48"/>
    </location>
    <ligand>
        <name>Zn(2+)</name>
        <dbReference type="ChEBI" id="CHEBI:29105"/>
        <note>catalytic</note>
    </ligand>
</feature>
<evidence type="ECO:0000256" key="7">
    <source>
        <dbReference type="ARBA" id="ARBA00022723"/>
    </source>
</evidence>
<dbReference type="GO" id="GO:0009231">
    <property type="term" value="P:riboflavin biosynthetic process"/>
    <property type="evidence" value="ECO:0007669"/>
    <property type="project" value="UniProtKB-UniPathway"/>
</dbReference>
<comment type="pathway">
    <text evidence="3 14">Cofactor biosynthesis; riboflavin biosynthesis; 5-amino-6-(D-ribitylamino)uracil from GTP: step 3/4.</text>
</comment>
<dbReference type="EMBL" id="LUGM01000002">
    <property type="protein sequence ID" value="KYH14202.1"/>
    <property type="molecule type" value="Genomic_DNA"/>
</dbReference>
<feature type="binding site" evidence="16">
    <location>
        <position position="165"/>
    </location>
    <ligand>
        <name>NADP(+)</name>
        <dbReference type="ChEBI" id="CHEBI:58349"/>
    </ligand>
</feature>
<comment type="pathway">
    <text evidence="2 14">Cofactor biosynthesis; riboflavin biosynthesis; 5-amino-6-(D-ribitylamino)uracil from GTP: step 2/4.</text>
</comment>
<evidence type="ECO:0000259" key="18">
    <source>
        <dbReference type="PROSITE" id="PS51747"/>
    </source>
</evidence>
<dbReference type="InterPro" id="IPR002734">
    <property type="entry name" value="RibDG_C"/>
</dbReference>
<dbReference type="InterPro" id="IPR016193">
    <property type="entry name" value="Cytidine_deaminase-like"/>
</dbReference>
<dbReference type="EC" id="3.5.4.26" evidence="14"/>
<dbReference type="Pfam" id="PF01872">
    <property type="entry name" value="RibD_C"/>
    <property type="match status" value="1"/>
</dbReference>
<organism evidence="19 20">
    <name type="scientific">Staphylococcus kloosii</name>
    <dbReference type="NCBI Taxonomy" id="29384"/>
    <lineage>
        <taxon>Bacteria</taxon>
        <taxon>Bacillati</taxon>
        <taxon>Bacillota</taxon>
        <taxon>Bacilli</taxon>
        <taxon>Bacillales</taxon>
        <taxon>Staphylococcaceae</taxon>
        <taxon>Staphylococcus</taxon>
    </lineage>
</organism>
<comment type="caution">
    <text evidence="19">The sequence shown here is derived from an EMBL/GenBank/DDBJ whole genome shotgun (WGS) entry which is preliminary data.</text>
</comment>
<sequence>MSQFLKHAVDLAKMVEGQTGVNPPVGAVVVKDGRIVGLGAHLQRGDKHAEVQALEMAQDKAKGATIYVSLEPCSHYGTTPPCVEKIIEYGISKVVYAVKDTTLMSDSDDILNEAGIEVEFSYNEEAAQLCNDFFKAKKNGKPEVTVKVSCSLDGKQANDNGQSQWITNRSVKQDVFNLRHKHDAVLTGRETLIADDPQYTMRIENGKNPVKVILTRTGDIDFNLKIFSDETTPILIYTENKALTTTLPQVKIIYMEDSNIANILEDLYLRGVGKLLVEAGPTITSTFIEAKEFNKLIIYYAPKVIGGSGKYQFYSTDNVFELSEVQNFEIVNSRMLENNLKLELRKK</sequence>
<evidence type="ECO:0000256" key="6">
    <source>
        <dbReference type="ARBA" id="ARBA00022619"/>
    </source>
</evidence>
<dbReference type="EC" id="1.1.1.193" evidence="14"/>
<evidence type="ECO:0000256" key="14">
    <source>
        <dbReference type="PIRNR" id="PIRNR006769"/>
    </source>
</evidence>
<evidence type="ECO:0000256" key="13">
    <source>
        <dbReference type="ARBA" id="ARBA00049886"/>
    </source>
</evidence>
<dbReference type="PANTHER" id="PTHR38011:SF7">
    <property type="entry name" value="2,5-DIAMINO-6-RIBOSYLAMINO-4(3H)-PYRIMIDINONE 5'-PHOSPHATE REDUCTASE"/>
    <property type="match status" value="1"/>
</dbReference>
<keyword evidence="9 14" id="KW-0521">NADP</keyword>
<evidence type="ECO:0000313" key="19">
    <source>
        <dbReference type="EMBL" id="KYH14202.1"/>
    </source>
</evidence>
<dbReference type="UniPathway" id="UPA00275">
    <property type="reaction ID" value="UER00401"/>
</dbReference>
<dbReference type="NCBIfam" id="TIGR00326">
    <property type="entry name" value="eubact_ribD"/>
    <property type="match status" value="1"/>
</dbReference>
<keyword evidence="6 14" id="KW-0686">Riboflavin biosynthesis</keyword>
<feature type="active site" description="Proton donor" evidence="15">
    <location>
        <position position="50"/>
    </location>
</feature>
<dbReference type="Gene3D" id="3.40.430.10">
    <property type="entry name" value="Dihydrofolate Reductase, subunit A"/>
    <property type="match status" value="1"/>
</dbReference>
<dbReference type="PROSITE" id="PS00903">
    <property type="entry name" value="CYT_DCMP_DEAMINASES_1"/>
    <property type="match status" value="1"/>
</dbReference>
<evidence type="ECO:0000256" key="2">
    <source>
        <dbReference type="ARBA" id="ARBA00004882"/>
    </source>
</evidence>
<evidence type="ECO:0000256" key="8">
    <source>
        <dbReference type="ARBA" id="ARBA00022833"/>
    </source>
</evidence>
<dbReference type="GO" id="GO:0008270">
    <property type="term" value="F:zinc ion binding"/>
    <property type="evidence" value="ECO:0007669"/>
    <property type="project" value="InterPro"/>
</dbReference>
<feature type="domain" description="CMP/dCMP-type deaminase" evidence="18">
    <location>
        <begin position="1"/>
        <end position="118"/>
    </location>
</feature>
<keyword evidence="11" id="KW-0511">Multifunctional enzyme</keyword>
<keyword evidence="8 14" id="KW-0862">Zinc</keyword>
<feature type="binding site" evidence="16">
    <location>
        <position position="278"/>
    </location>
    <ligand>
        <name>substrate</name>
    </ligand>
</feature>
<keyword evidence="10 14" id="KW-0560">Oxidoreductase</keyword>
<feature type="binding site" evidence="16">
    <location>
        <position position="202"/>
    </location>
    <ligand>
        <name>substrate</name>
    </ligand>
</feature>
<comment type="catalytic activity">
    <reaction evidence="13 14">
        <text>2,5-diamino-6-hydroxy-4-(5-phosphoribosylamino)-pyrimidine + H2O + H(+) = 5-amino-6-(5-phospho-D-ribosylamino)uracil + NH4(+)</text>
        <dbReference type="Rhea" id="RHEA:21868"/>
        <dbReference type="ChEBI" id="CHEBI:15377"/>
        <dbReference type="ChEBI" id="CHEBI:15378"/>
        <dbReference type="ChEBI" id="CHEBI:28938"/>
        <dbReference type="ChEBI" id="CHEBI:58453"/>
        <dbReference type="ChEBI" id="CHEBI:58614"/>
        <dbReference type="EC" id="3.5.4.26"/>
    </reaction>
</comment>
<protein>
    <recommendedName>
        <fullName evidence="14">Riboflavin biosynthesis protein RibD</fullName>
    </recommendedName>
    <domain>
        <recommendedName>
            <fullName evidence="14">Diaminohydroxyphosphoribosylaminopyrimidine deaminase</fullName>
            <shortName evidence="14">DRAP deaminase</shortName>
            <ecNumber evidence="14">3.5.4.26</ecNumber>
        </recommendedName>
        <alternativeName>
            <fullName evidence="14">Riboflavin-specific deaminase</fullName>
        </alternativeName>
    </domain>
    <domain>
        <recommendedName>
            <fullName evidence="14">5-amino-6-(5-phosphoribosylamino)uracil reductase</fullName>
            <ecNumber evidence="14">1.1.1.193</ecNumber>
        </recommendedName>
        <alternativeName>
            <fullName evidence="14">HTP reductase</fullName>
        </alternativeName>
    </domain>
</protein>
<evidence type="ECO:0000256" key="5">
    <source>
        <dbReference type="ARBA" id="ARBA00007417"/>
    </source>
</evidence>
<reference evidence="19 20" key="1">
    <citation type="submission" date="2016-02" db="EMBL/GenBank/DDBJ databases">
        <title>Draft genome sequence of hydrocarbon degrading Staphylococcus saprophyticus Strain CNV2, isolated from crude-oil contaminated soil from Noonmati Oil Refinery, Guwahati, Assam, India.</title>
        <authorList>
            <person name="Mukherjee A."/>
            <person name="Chettri B."/>
            <person name="Langpoklakpam J."/>
            <person name="Singh A.K."/>
            <person name="Chattopadhyay D.J."/>
        </authorList>
    </citation>
    <scope>NUCLEOTIDE SEQUENCE [LARGE SCALE GENOMIC DNA]</scope>
    <source>
        <strain evidence="19 20">CNV2</strain>
    </source>
</reference>
<dbReference type="PANTHER" id="PTHR38011">
    <property type="entry name" value="DIHYDROFOLATE REDUCTASE FAMILY PROTEIN (AFU_ORTHOLOGUE AFUA_8G06820)"/>
    <property type="match status" value="1"/>
</dbReference>